<organism evidence="5 6">
    <name type="scientific">Shiella aurantiaca</name>
    <dbReference type="NCBI Taxonomy" id="3058365"/>
    <lineage>
        <taxon>Bacteria</taxon>
        <taxon>Pseudomonadati</taxon>
        <taxon>Bacteroidota</taxon>
        <taxon>Cytophagia</taxon>
        <taxon>Cytophagales</taxon>
        <taxon>Shiellaceae</taxon>
        <taxon>Shiella</taxon>
    </lineage>
</organism>
<dbReference type="CDD" id="cd02247">
    <property type="entry name" value="cupin_pirin_C"/>
    <property type="match status" value="1"/>
</dbReference>
<dbReference type="Pfam" id="PF05726">
    <property type="entry name" value="Pirin_C"/>
    <property type="match status" value="1"/>
</dbReference>
<dbReference type="InterPro" id="IPR008778">
    <property type="entry name" value="Pirin_C_dom"/>
</dbReference>
<dbReference type="InterPro" id="IPR011051">
    <property type="entry name" value="RmlC_Cupin_sf"/>
</dbReference>
<dbReference type="Proteomes" id="UP001168552">
    <property type="component" value="Unassembled WGS sequence"/>
</dbReference>
<evidence type="ECO:0000259" key="4">
    <source>
        <dbReference type="Pfam" id="PF05726"/>
    </source>
</evidence>
<dbReference type="InterPro" id="IPR014710">
    <property type="entry name" value="RmlC-like_jellyroll"/>
</dbReference>
<sequence length="290" mass="32072">MKLRNVKRLLYSEMVDMGGLPVRQPLPTQKVEQIDPFLLLHHHQGKVAPHSSPRSKGVGPHPHRGFSPVTFVLKGSVHHRDSRGNSSVIHAGGVQWMQAGLGIVHSERPSQELAEKGGEQEIIQLWINTPAAHKMEQPEYFAFEADELPTKVSEDGKTHVQVITGRYMDLHGPIKGKSELLVYRVDLAQGGTFEASISSDYHLVVYNMDAPVQVAGYGLVEGLQLIHFDEQGDGLHITAKEATRLLVLAGKPIQEPVVSYGPFVMNTQTQVMEAMRDAQLGKMGILIEEF</sequence>
<dbReference type="CDD" id="cd02909">
    <property type="entry name" value="cupin_pirin_N"/>
    <property type="match status" value="1"/>
</dbReference>
<protein>
    <submittedName>
        <fullName evidence="5">Pirin family protein</fullName>
    </submittedName>
</protein>
<evidence type="ECO:0000256" key="1">
    <source>
        <dbReference type="ARBA" id="ARBA00008416"/>
    </source>
</evidence>
<dbReference type="Pfam" id="PF02678">
    <property type="entry name" value="Pirin"/>
    <property type="match status" value="1"/>
</dbReference>
<dbReference type="InterPro" id="IPR003829">
    <property type="entry name" value="Pirin_N_dom"/>
</dbReference>
<comment type="caution">
    <text evidence="5">The sequence shown here is derived from an EMBL/GenBank/DDBJ whole genome shotgun (WGS) entry which is preliminary data.</text>
</comment>
<accession>A0ABT8F0X5</accession>
<gene>
    <name evidence="5" type="ORF">QWY31_00415</name>
</gene>
<feature type="domain" description="Pirin C-terminal" evidence="4">
    <location>
        <begin position="183"/>
        <end position="283"/>
    </location>
</feature>
<dbReference type="EMBL" id="JAUHJS010000001">
    <property type="protein sequence ID" value="MDN4163938.1"/>
    <property type="molecule type" value="Genomic_DNA"/>
</dbReference>
<evidence type="ECO:0000313" key="5">
    <source>
        <dbReference type="EMBL" id="MDN4163938.1"/>
    </source>
</evidence>
<dbReference type="PIRSF" id="PIRSF006232">
    <property type="entry name" value="Pirin"/>
    <property type="match status" value="1"/>
</dbReference>
<dbReference type="RefSeq" id="WP_320002467.1">
    <property type="nucleotide sequence ID" value="NZ_JAUHJS010000001.1"/>
</dbReference>
<dbReference type="PANTHER" id="PTHR13903">
    <property type="entry name" value="PIRIN-RELATED"/>
    <property type="match status" value="1"/>
</dbReference>
<evidence type="ECO:0000256" key="2">
    <source>
        <dbReference type="RuleBase" id="RU003457"/>
    </source>
</evidence>
<comment type="similarity">
    <text evidence="1 2">Belongs to the pirin family.</text>
</comment>
<dbReference type="Gene3D" id="2.60.120.10">
    <property type="entry name" value="Jelly Rolls"/>
    <property type="match status" value="2"/>
</dbReference>
<evidence type="ECO:0000313" key="6">
    <source>
        <dbReference type="Proteomes" id="UP001168552"/>
    </source>
</evidence>
<name>A0ABT8F0X5_9BACT</name>
<evidence type="ECO:0000259" key="3">
    <source>
        <dbReference type="Pfam" id="PF02678"/>
    </source>
</evidence>
<feature type="domain" description="Pirin N-terminal" evidence="3">
    <location>
        <begin position="22"/>
        <end position="127"/>
    </location>
</feature>
<dbReference type="SUPFAM" id="SSF51182">
    <property type="entry name" value="RmlC-like cupins"/>
    <property type="match status" value="1"/>
</dbReference>
<reference evidence="5" key="1">
    <citation type="submission" date="2023-06" db="EMBL/GenBank/DDBJ databases">
        <title>Cytophagales bacterium Strain LB-30, isolated from soil.</title>
        <authorList>
            <person name="Liu B."/>
        </authorList>
    </citation>
    <scope>NUCLEOTIDE SEQUENCE</scope>
    <source>
        <strain evidence="5">LB-30</strain>
    </source>
</reference>
<dbReference type="PANTHER" id="PTHR13903:SF31">
    <property type="entry name" value="CUPIN-DOMAIN CONTAINING PROTEIN"/>
    <property type="match status" value="1"/>
</dbReference>
<dbReference type="InterPro" id="IPR012093">
    <property type="entry name" value="Pirin"/>
</dbReference>
<proteinExistence type="inferred from homology"/>
<keyword evidence="6" id="KW-1185">Reference proteome</keyword>